<name>A0A2I2L5A0_9VIRU</name>
<evidence type="ECO:0000313" key="2">
    <source>
        <dbReference type="Proteomes" id="UP000236316"/>
    </source>
</evidence>
<organism evidence="1">
    <name type="scientific">Orpheovirus IHUMI-LCC2</name>
    <dbReference type="NCBI Taxonomy" id="2023057"/>
    <lineage>
        <taxon>Viruses</taxon>
        <taxon>Varidnaviria</taxon>
        <taxon>Bamfordvirae</taxon>
        <taxon>Nucleocytoviricota</taxon>
        <taxon>Megaviricetes</taxon>
        <taxon>Pimascovirales</taxon>
        <taxon>Ocovirineae</taxon>
        <taxon>Orpheoviridae</taxon>
        <taxon>Alphaorpheovirus</taxon>
        <taxon>Alphaorpheovirus massiliense</taxon>
    </lineage>
</organism>
<keyword evidence="2" id="KW-1185">Reference proteome</keyword>
<dbReference type="RefSeq" id="YP_009448982.1">
    <property type="nucleotide sequence ID" value="NC_036594.1"/>
</dbReference>
<evidence type="ECO:0000313" key="1">
    <source>
        <dbReference type="EMBL" id="SNW62680.1"/>
    </source>
</evidence>
<protein>
    <submittedName>
        <fullName evidence="1">Sputnik V21 virophage-like protein</fullName>
    </submittedName>
</protein>
<dbReference type="KEGG" id="vg:35382601"/>
<dbReference type="OrthoDB" id="26684at10239"/>
<accession>A0A2I2L5A0</accession>
<sequence length="434" mass="50374">MERNLLSVIPQSTNFLRTNIIHSKCIIPKVYVDDNLQLRESYPQSILDIIKIVSLSGEILPVGSATYQAYQYPSDVDLFEPYVLEGELNEVRLQLVSMFQDIACKVIYPLFWSDFKAGSDDRFSFYLGRVQDGELVDYNKDIINNEIVNLLCQNLISEEEYNNMVILNEKIHIGYKAEDFYQLRDILRDLTTVRWNRDDVLNGFKILRGNKKYYLYDALISKSIVKLDIYAPIEYINTCSKTNIRYTEVTNWFLLEQVINGQTNSLSAELQNYDNSLRSDVREFIYDNPLKASKRLWSLAAYKKKSQTGELRNVDIILDKLTPLAASYIALLNSSMADIETIINIIEGYNGMYTDNDILGSLDAIMERLLCYDGNDKDVIFNNKLYNKLVNVRNNFSIPELEEIINMISGELRLKIRQYFICQNIDLYKMLNSI</sequence>
<dbReference type="GeneID" id="35382601"/>
<reference evidence="1" key="1">
    <citation type="submission" date="2017-08" db="EMBL/GenBank/DDBJ databases">
        <authorList>
            <consortium name="Urmite Genomes"/>
        </authorList>
    </citation>
    <scope>NUCLEOTIDE SEQUENCE [LARGE SCALE GENOMIC DNA]</scope>
    <source>
        <strain evidence="1">IHUMI-LCC2</strain>
    </source>
</reference>
<dbReference type="Proteomes" id="UP000236316">
    <property type="component" value="Segment"/>
</dbReference>
<dbReference type="EMBL" id="LT906555">
    <property type="protein sequence ID" value="SNW62680.1"/>
    <property type="molecule type" value="Genomic_DNA"/>
</dbReference>
<gene>
    <name evidence="1" type="ORF">ORPV_776</name>
</gene>
<proteinExistence type="predicted"/>